<name>M0G9C4_HALPT</name>
<evidence type="ECO:0000313" key="1">
    <source>
        <dbReference type="EMBL" id="ELZ68876.1"/>
    </source>
</evidence>
<protein>
    <submittedName>
        <fullName evidence="1">Transposase (ISH3)</fullName>
    </submittedName>
</protein>
<dbReference type="Proteomes" id="UP000011559">
    <property type="component" value="Unassembled WGS sequence"/>
</dbReference>
<dbReference type="EMBL" id="AOLG01000031">
    <property type="protein sequence ID" value="ELZ68876.1"/>
    <property type="molecule type" value="Genomic_DNA"/>
</dbReference>
<accession>M0G9C4</accession>
<proteinExistence type="predicted"/>
<sequence length="195" mass="21456">MFKTQYADGSIHEDQLLNFLVNDPDEEVALTLGENDELDAEGIYEVLAGACADGTSVSMLCERSEDAPHKNSILYHLRTKFDLEILEQVINTLLQKDVLDVLPSRLRPFRTSTCGPTMETKTTPTVSITPKRGTIALHATFYARVKNKRYTLAVRRLTDGDTAISVLAEFLGILDGLNLDVKVAILTAISTIASV</sequence>
<dbReference type="AlphaFoldDB" id="M0G9C4"/>
<comment type="caution">
    <text evidence="1">The sequence shown here is derived from an EMBL/GenBank/DDBJ whole genome shotgun (WGS) entry which is preliminary data.</text>
</comment>
<reference evidence="1 2" key="1">
    <citation type="journal article" date="2014" name="PLoS Genet.">
        <title>Phylogenetically driven sequencing of extremely halophilic archaea reveals strategies for static and dynamic osmo-response.</title>
        <authorList>
            <person name="Becker E.A."/>
            <person name="Seitzer P.M."/>
            <person name="Tritt A."/>
            <person name="Larsen D."/>
            <person name="Krusor M."/>
            <person name="Yao A.I."/>
            <person name="Wu D."/>
            <person name="Madern D."/>
            <person name="Eisen J.A."/>
            <person name="Darling A.E."/>
            <person name="Facciotti M.T."/>
        </authorList>
    </citation>
    <scope>NUCLEOTIDE SEQUENCE [LARGE SCALE GENOMIC DNA]</scope>
    <source>
        <strain evidence="2">DSM 18310 / JCM 13924 / TL6</strain>
    </source>
</reference>
<evidence type="ECO:0000313" key="2">
    <source>
        <dbReference type="Proteomes" id="UP000011559"/>
    </source>
</evidence>
<gene>
    <name evidence="1" type="ORF">C457_10711</name>
</gene>
<organism evidence="1 2">
    <name type="scientific">Haloferax prahovense (strain DSM 18310 / JCM 13924 / TL6)</name>
    <dbReference type="NCBI Taxonomy" id="1227461"/>
    <lineage>
        <taxon>Archaea</taxon>
        <taxon>Methanobacteriati</taxon>
        <taxon>Methanobacteriota</taxon>
        <taxon>Stenosarchaea group</taxon>
        <taxon>Halobacteria</taxon>
        <taxon>Halobacteriales</taxon>
        <taxon>Haloferacaceae</taxon>
        <taxon>Haloferax</taxon>
    </lineage>
</organism>
<keyword evidence="2" id="KW-1185">Reference proteome</keyword>